<dbReference type="STRING" id="33114.A0A2G2X885"/>
<name>A0A2G2X885_CAPBA</name>
<evidence type="ECO:0000313" key="4">
    <source>
        <dbReference type="Proteomes" id="UP000224567"/>
    </source>
</evidence>
<evidence type="ECO:0000256" key="2">
    <source>
        <dbReference type="ARBA" id="ARBA00022679"/>
    </source>
</evidence>
<dbReference type="PANTHER" id="PTHR13693">
    <property type="entry name" value="CLASS II AMINOTRANSFERASE/8-AMINO-7-OXONONANOATE SYNTHASE"/>
    <property type="match status" value="1"/>
</dbReference>
<dbReference type="GO" id="GO:0046512">
    <property type="term" value="P:sphingosine biosynthetic process"/>
    <property type="evidence" value="ECO:0007669"/>
    <property type="project" value="TreeGrafter"/>
</dbReference>
<proteinExistence type="predicted"/>
<dbReference type="PANTHER" id="PTHR13693:SF96">
    <property type="entry name" value="SERINE C-PALMITOYLTRANSFERASE"/>
    <property type="match status" value="1"/>
</dbReference>
<evidence type="ECO:0000256" key="1">
    <source>
        <dbReference type="ARBA" id="ARBA00001933"/>
    </source>
</evidence>
<dbReference type="GO" id="GO:0046513">
    <property type="term" value="P:ceramide biosynthetic process"/>
    <property type="evidence" value="ECO:0007669"/>
    <property type="project" value="TreeGrafter"/>
</dbReference>
<dbReference type="InterPro" id="IPR015421">
    <property type="entry name" value="PyrdxlP-dep_Trfase_major"/>
</dbReference>
<dbReference type="EMBL" id="MLFT02000003">
    <property type="protein sequence ID" value="PHT53687.1"/>
    <property type="molecule type" value="Genomic_DNA"/>
</dbReference>
<evidence type="ECO:0000313" key="3">
    <source>
        <dbReference type="EMBL" id="PHT53687.1"/>
    </source>
</evidence>
<dbReference type="GO" id="GO:0004758">
    <property type="term" value="F:serine C-palmitoyltransferase activity"/>
    <property type="evidence" value="ECO:0007669"/>
    <property type="project" value="TreeGrafter"/>
</dbReference>
<protein>
    <submittedName>
        <fullName evidence="3">Long chain base biosynthesis protein 2d</fullName>
    </submittedName>
</protein>
<dbReference type="GO" id="GO:0016020">
    <property type="term" value="C:membrane"/>
    <property type="evidence" value="ECO:0007669"/>
    <property type="project" value="GOC"/>
</dbReference>
<dbReference type="InterPro" id="IPR050087">
    <property type="entry name" value="AON_synthase_class-II"/>
</dbReference>
<dbReference type="Gene3D" id="3.40.640.10">
    <property type="entry name" value="Type I PLP-dependent aspartate aminotransferase-like (Major domain)"/>
    <property type="match status" value="1"/>
</dbReference>
<comment type="cofactor">
    <cofactor evidence="1">
        <name>pyridoxal 5'-phosphate</name>
        <dbReference type="ChEBI" id="CHEBI:597326"/>
    </cofactor>
</comment>
<comment type="caution">
    <text evidence="3">The sequence shown here is derived from an EMBL/GenBank/DDBJ whole genome shotgun (WGS) entry which is preliminary data.</text>
</comment>
<keyword evidence="4" id="KW-1185">Reference proteome</keyword>
<reference evidence="3 4" key="1">
    <citation type="journal article" date="2017" name="Genome Biol.">
        <title>New reference genome sequences of hot pepper reveal the massive evolution of plant disease-resistance genes by retroduplication.</title>
        <authorList>
            <person name="Kim S."/>
            <person name="Park J."/>
            <person name="Yeom S.I."/>
            <person name="Kim Y.M."/>
            <person name="Seo E."/>
            <person name="Kim K.T."/>
            <person name="Kim M.S."/>
            <person name="Lee J.M."/>
            <person name="Cheong K."/>
            <person name="Shin H.S."/>
            <person name="Kim S.B."/>
            <person name="Han K."/>
            <person name="Lee J."/>
            <person name="Park M."/>
            <person name="Lee H.A."/>
            <person name="Lee H.Y."/>
            <person name="Lee Y."/>
            <person name="Oh S."/>
            <person name="Lee J.H."/>
            <person name="Choi E."/>
            <person name="Choi E."/>
            <person name="Lee S.E."/>
            <person name="Jeon J."/>
            <person name="Kim H."/>
            <person name="Choi G."/>
            <person name="Song H."/>
            <person name="Lee J."/>
            <person name="Lee S.C."/>
            <person name="Kwon J.K."/>
            <person name="Lee H.Y."/>
            <person name="Koo N."/>
            <person name="Hong Y."/>
            <person name="Kim R.W."/>
            <person name="Kang W.H."/>
            <person name="Huh J.H."/>
            <person name="Kang B.C."/>
            <person name="Yang T.J."/>
            <person name="Lee Y.H."/>
            <person name="Bennetzen J.L."/>
            <person name="Choi D."/>
        </authorList>
    </citation>
    <scope>NUCLEOTIDE SEQUENCE [LARGE SCALE GENOMIC DNA]</scope>
    <source>
        <strain evidence="4">cv. PBC81</strain>
    </source>
</reference>
<dbReference type="OrthoDB" id="1305819at2759"/>
<sequence length="545" mass="59429">MTTEDIFDTTCVKLLRLDHIHQMLSDKLFNIQLKKSSWVSANLTRTSLTIVSFAEKEQLLPLTIDLLRRVFGGSNISHVVAIEYCTPHVIESLKKYSASTCSAHVDTANFVRKPTTIVTGMSYVTNSARLPVLIGKGGLIINNSLNHNSIINGARDCGATVSVFQHNITVMMVAINCGGGGCDVTLLDVSSLSDGSDGSGGRGGVTRDNGGGGRRMCEGCDVLVVVLIVMDGLVSSRDWLVMVDDGDVVDNGDRDNMIPKRTKIKSSPSKGTCEVVRLYPLLYELALQALSQSGADYNEHGENEYFKRDDADANSPSTEELVKAFSIDRYPIVHPSLVLTNRELKMLFFLTLQSVQTLSDPKVIDRIKMELFGATTIIRKTILEGGLIVVVDGLSGDGAIGGGSGAAVGANDAPLTVFKANHYEYDHTGYTDFASPSECFTYKCQDCRAKHDIVINAINALTSSVKELTSKRGLIPSKRILFPSAPLEIRAKRRRRVISRALSSIQKNEVATPPSVCCTEQRTMSKEEQYKLKKVDIEEATAEQH</sequence>
<dbReference type="SUPFAM" id="SSF53383">
    <property type="entry name" value="PLP-dependent transferases"/>
    <property type="match status" value="1"/>
</dbReference>
<dbReference type="InterPro" id="IPR015424">
    <property type="entry name" value="PyrdxlP-dep_Trfase"/>
</dbReference>
<dbReference type="GO" id="GO:0017059">
    <property type="term" value="C:serine palmitoyltransferase complex"/>
    <property type="evidence" value="ECO:0007669"/>
    <property type="project" value="TreeGrafter"/>
</dbReference>
<organism evidence="3 4">
    <name type="scientific">Capsicum baccatum</name>
    <name type="common">Peruvian pepper</name>
    <dbReference type="NCBI Taxonomy" id="33114"/>
    <lineage>
        <taxon>Eukaryota</taxon>
        <taxon>Viridiplantae</taxon>
        <taxon>Streptophyta</taxon>
        <taxon>Embryophyta</taxon>
        <taxon>Tracheophyta</taxon>
        <taxon>Spermatophyta</taxon>
        <taxon>Magnoliopsida</taxon>
        <taxon>eudicotyledons</taxon>
        <taxon>Gunneridae</taxon>
        <taxon>Pentapetalae</taxon>
        <taxon>asterids</taxon>
        <taxon>lamiids</taxon>
        <taxon>Solanales</taxon>
        <taxon>Solanaceae</taxon>
        <taxon>Solanoideae</taxon>
        <taxon>Capsiceae</taxon>
        <taxon>Capsicum</taxon>
    </lineage>
</organism>
<gene>
    <name evidence="3" type="ORF">CQW23_08149</name>
</gene>
<dbReference type="Proteomes" id="UP000224567">
    <property type="component" value="Unassembled WGS sequence"/>
</dbReference>
<reference evidence="4" key="2">
    <citation type="journal article" date="2017" name="J. Anim. Genet.">
        <title>Multiple reference genome sequences of hot pepper reveal the massive evolution of plant disease resistance genes by retroduplication.</title>
        <authorList>
            <person name="Kim S."/>
            <person name="Park J."/>
            <person name="Yeom S.-I."/>
            <person name="Kim Y.-M."/>
            <person name="Seo E."/>
            <person name="Kim K.-T."/>
            <person name="Kim M.-S."/>
            <person name="Lee J.M."/>
            <person name="Cheong K."/>
            <person name="Shin H.-S."/>
            <person name="Kim S.-B."/>
            <person name="Han K."/>
            <person name="Lee J."/>
            <person name="Park M."/>
            <person name="Lee H.-A."/>
            <person name="Lee H.-Y."/>
            <person name="Lee Y."/>
            <person name="Oh S."/>
            <person name="Lee J.H."/>
            <person name="Choi E."/>
            <person name="Choi E."/>
            <person name="Lee S.E."/>
            <person name="Jeon J."/>
            <person name="Kim H."/>
            <person name="Choi G."/>
            <person name="Song H."/>
            <person name="Lee J."/>
            <person name="Lee S.-C."/>
            <person name="Kwon J.-K."/>
            <person name="Lee H.-Y."/>
            <person name="Koo N."/>
            <person name="Hong Y."/>
            <person name="Kim R.W."/>
            <person name="Kang W.-H."/>
            <person name="Huh J.H."/>
            <person name="Kang B.-C."/>
            <person name="Yang T.-J."/>
            <person name="Lee Y.-H."/>
            <person name="Bennetzen J.L."/>
            <person name="Choi D."/>
        </authorList>
    </citation>
    <scope>NUCLEOTIDE SEQUENCE [LARGE SCALE GENOMIC DNA]</scope>
    <source>
        <strain evidence="4">cv. PBC81</strain>
    </source>
</reference>
<keyword evidence="2" id="KW-0808">Transferase</keyword>
<accession>A0A2G2X885</accession>
<dbReference type="AlphaFoldDB" id="A0A2G2X885"/>